<evidence type="ECO:0000313" key="9">
    <source>
        <dbReference type="Proteomes" id="UP000242502"/>
    </source>
</evidence>
<feature type="transmembrane region" description="Helical" evidence="7">
    <location>
        <begin position="239"/>
        <end position="259"/>
    </location>
</feature>
<protein>
    <submittedName>
        <fullName evidence="8">ABC transporter permease</fullName>
    </submittedName>
</protein>
<dbReference type="Pfam" id="PF02653">
    <property type="entry name" value="BPD_transp_2"/>
    <property type="match status" value="1"/>
</dbReference>
<dbReference type="Proteomes" id="UP000242502">
    <property type="component" value="Unassembled WGS sequence"/>
</dbReference>
<feature type="transmembrane region" description="Helical" evidence="7">
    <location>
        <begin position="12"/>
        <end position="30"/>
    </location>
</feature>
<feature type="transmembrane region" description="Helical" evidence="7">
    <location>
        <begin position="83"/>
        <end position="101"/>
    </location>
</feature>
<dbReference type="CDD" id="cd06574">
    <property type="entry name" value="TM_PBP1_branched-chain-AA_like"/>
    <property type="match status" value="1"/>
</dbReference>
<keyword evidence="5 7" id="KW-1133">Transmembrane helix</keyword>
<feature type="transmembrane region" description="Helical" evidence="7">
    <location>
        <begin position="215"/>
        <end position="232"/>
    </location>
</feature>
<evidence type="ECO:0000256" key="3">
    <source>
        <dbReference type="ARBA" id="ARBA00022475"/>
    </source>
</evidence>
<feature type="transmembrane region" description="Helical" evidence="7">
    <location>
        <begin position="133"/>
        <end position="155"/>
    </location>
</feature>
<feature type="transmembrane region" description="Helical" evidence="7">
    <location>
        <begin position="271"/>
        <end position="288"/>
    </location>
</feature>
<dbReference type="AlphaFoldDB" id="A0A1D2QTY6"/>
<evidence type="ECO:0000256" key="5">
    <source>
        <dbReference type="ARBA" id="ARBA00022989"/>
    </source>
</evidence>
<keyword evidence="4 7" id="KW-0812">Transmembrane</keyword>
<dbReference type="InterPro" id="IPR001851">
    <property type="entry name" value="ABC_transp_permease"/>
</dbReference>
<evidence type="ECO:0000256" key="2">
    <source>
        <dbReference type="ARBA" id="ARBA00007942"/>
    </source>
</evidence>
<keyword evidence="3" id="KW-1003">Cell membrane</keyword>
<feature type="transmembrane region" description="Helical" evidence="7">
    <location>
        <begin position="42"/>
        <end position="71"/>
    </location>
</feature>
<organism evidence="8 9">
    <name type="scientific">Candidatus Endobugula sertula</name>
    <name type="common">Bugula neritina bacterial symbiont</name>
    <dbReference type="NCBI Taxonomy" id="62101"/>
    <lineage>
        <taxon>Bacteria</taxon>
        <taxon>Pseudomonadati</taxon>
        <taxon>Pseudomonadota</taxon>
        <taxon>Gammaproteobacteria</taxon>
        <taxon>Cellvibrionales</taxon>
        <taxon>Cellvibrionaceae</taxon>
        <taxon>Candidatus Endobugula</taxon>
    </lineage>
</organism>
<evidence type="ECO:0000256" key="6">
    <source>
        <dbReference type="ARBA" id="ARBA00023136"/>
    </source>
</evidence>
<dbReference type="STRING" id="62101.AB835_00465"/>
<sequence length="302" mass="31785">MSLFAFMGTLEIGLIYGLIAIGVYLTFRVLDFPDLTVDGSFTLGAAVTAAAIVSGIPAVFATMMGVLAGTLSGLVTAWLNLRFNILHLLASILTMTALYTVNLRVMGKPNIALISEPTIFSPFEKLGMGIPNIYVNVLIIGLIVFIVGLLVIGFLNSQYGLAMRAVGSNKRMAQANGIVVHEKVYVGLAMSNALVALGGALFAQTNGFADSTMGVGTIVIGLAAVIIGQTLIPSRAMIVIILSCIMGSILYRIAVSLALNASFIGLNTSDLNLITAVLVALALVFPQVNKEYKAKKAAWKKV</sequence>
<proteinExistence type="inferred from homology"/>
<evidence type="ECO:0000256" key="1">
    <source>
        <dbReference type="ARBA" id="ARBA00004429"/>
    </source>
</evidence>
<accession>A0A1D2QTY6</accession>
<evidence type="ECO:0000313" key="8">
    <source>
        <dbReference type="EMBL" id="ODS25014.1"/>
    </source>
</evidence>
<comment type="similarity">
    <text evidence="2">Belongs to the binding-protein-dependent transport system permease family. AraH/RbsC subfamily.</text>
</comment>
<dbReference type="PANTHER" id="PTHR32196">
    <property type="entry name" value="ABC TRANSPORTER PERMEASE PROTEIN YPHD-RELATED-RELATED"/>
    <property type="match status" value="1"/>
</dbReference>
<comment type="caution">
    <text evidence="8">The sequence shown here is derived from an EMBL/GenBank/DDBJ whole genome shotgun (WGS) entry which is preliminary data.</text>
</comment>
<feature type="transmembrane region" description="Helical" evidence="7">
    <location>
        <begin position="184"/>
        <end position="203"/>
    </location>
</feature>
<dbReference type="GO" id="GO:0022857">
    <property type="term" value="F:transmembrane transporter activity"/>
    <property type="evidence" value="ECO:0007669"/>
    <property type="project" value="InterPro"/>
</dbReference>
<reference evidence="8 9" key="1">
    <citation type="journal article" date="2016" name="Appl. Environ. Microbiol.">
        <title>Lack of Overt Genome Reduction in the Bryostatin-Producing Bryozoan Symbiont "Candidatus Endobugula sertula".</title>
        <authorList>
            <person name="Miller I.J."/>
            <person name="Vanee N."/>
            <person name="Fong S.S."/>
            <person name="Lim-Fong G.E."/>
            <person name="Kwan J.C."/>
        </authorList>
    </citation>
    <scope>NUCLEOTIDE SEQUENCE [LARGE SCALE GENOMIC DNA]</scope>
    <source>
        <strain evidence="8">AB1-4</strain>
    </source>
</reference>
<keyword evidence="6 7" id="KW-0472">Membrane</keyword>
<dbReference type="GO" id="GO:0005886">
    <property type="term" value="C:plasma membrane"/>
    <property type="evidence" value="ECO:0007669"/>
    <property type="project" value="UniProtKB-SubCell"/>
</dbReference>
<gene>
    <name evidence="8" type="ORF">AB835_00465</name>
</gene>
<dbReference type="EMBL" id="MDLC01000002">
    <property type="protein sequence ID" value="ODS25014.1"/>
    <property type="molecule type" value="Genomic_DNA"/>
</dbReference>
<evidence type="ECO:0000256" key="7">
    <source>
        <dbReference type="SAM" id="Phobius"/>
    </source>
</evidence>
<name>A0A1D2QTY6_9GAMM</name>
<evidence type="ECO:0000256" key="4">
    <source>
        <dbReference type="ARBA" id="ARBA00022692"/>
    </source>
</evidence>
<comment type="subcellular location">
    <subcellularLocation>
        <location evidence="1">Cell inner membrane</location>
        <topology evidence="1">Multi-pass membrane protein</topology>
    </subcellularLocation>
</comment>
<dbReference type="PANTHER" id="PTHR32196:SF69">
    <property type="entry name" value="BRANCHED-CHAIN AMINO ACID TRANSPORT SYSTEM, PERMEASE PROTEIN"/>
    <property type="match status" value="1"/>
</dbReference>